<comment type="caution">
    <text evidence="1">The sequence shown here is derived from an EMBL/GenBank/DDBJ whole genome shotgun (WGS) entry which is preliminary data.</text>
</comment>
<dbReference type="Proteomes" id="UP000265926">
    <property type="component" value="Unassembled WGS sequence"/>
</dbReference>
<gene>
    <name evidence="1" type="ORF">D1614_05415</name>
</gene>
<sequence>MFLQFIVGKDTTMKQFCESRTPFRGFGNVLLTMLFWGICKKSRSLLEKAALLDSIFSKVQTLEKLSERY</sequence>
<protein>
    <submittedName>
        <fullName evidence="1">Uncharacterized protein</fullName>
    </submittedName>
</protein>
<proteinExistence type="predicted"/>
<name>A0A399T5F5_9BACT</name>
<keyword evidence="2" id="KW-1185">Reference proteome</keyword>
<evidence type="ECO:0000313" key="1">
    <source>
        <dbReference type="EMBL" id="RIJ50184.1"/>
    </source>
</evidence>
<organism evidence="1 2">
    <name type="scientific">Maribellus luteus</name>
    <dbReference type="NCBI Taxonomy" id="2305463"/>
    <lineage>
        <taxon>Bacteria</taxon>
        <taxon>Pseudomonadati</taxon>
        <taxon>Bacteroidota</taxon>
        <taxon>Bacteroidia</taxon>
        <taxon>Marinilabiliales</taxon>
        <taxon>Prolixibacteraceae</taxon>
        <taxon>Maribellus</taxon>
    </lineage>
</organism>
<reference evidence="1 2" key="1">
    <citation type="submission" date="2018-08" db="EMBL/GenBank/DDBJ databases">
        <title>Pallidiluteibacterium maritimus gen. nov., sp. nov., isolated from coastal sediment.</title>
        <authorList>
            <person name="Zhou L.Y."/>
        </authorList>
    </citation>
    <scope>NUCLEOTIDE SEQUENCE [LARGE SCALE GENOMIC DNA]</scope>
    <source>
        <strain evidence="1 2">XSD2</strain>
    </source>
</reference>
<evidence type="ECO:0000313" key="2">
    <source>
        <dbReference type="Proteomes" id="UP000265926"/>
    </source>
</evidence>
<accession>A0A399T5F5</accession>
<dbReference type="AlphaFoldDB" id="A0A399T5F5"/>
<dbReference type="EMBL" id="QWGR01000002">
    <property type="protein sequence ID" value="RIJ50184.1"/>
    <property type="molecule type" value="Genomic_DNA"/>
</dbReference>